<organism evidence="1 2">
    <name type="scientific">Fusarium solani subsp. cucurbitae</name>
    <name type="common">Neocosmosporum cucurbitae</name>
    <dbReference type="NCBI Taxonomy" id="2747967"/>
    <lineage>
        <taxon>Eukaryota</taxon>
        <taxon>Fungi</taxon>
        <taxon>Dikarya</taxon>
        <taxon>Ascomycota</taxon>
        <taxon>Pezizomycotina</taxon>
        <taxon>Sordariomycetes</taxon>
        <taxon>Hypocreomycetidae</taxon>
        <taxon>Hypocreales</taxon>
        <taxon>Nectriaceae</taxon>
        <taxon>Fusarium</taxon>
        <taxon>Fusarium solani species complex</taxon>
    </lineage>
</organism>
<evidence type="ECO:0000313" key="2">
    <source>
        <dbReference type="Proteomes" id="UP000830768"/>
    </source>
</evidence>
<sequence length="345" mass="38865">MSELTDRAVPRDSIVLVTGANGFLGSHISDQFLHYGYRVRGTVRDLEKNAWLKKHFEQVYGAGRFELVMVADMAAEKTFDVVVKGVSIVAHTASVVSLDPDPNNTIPLVISGSLKALKAAYNEPSVKRFIYTSSSASVYNPLDEPDDMVTQDTWNEEAIREAWKEPPYEPERGMMVYAAGKTQAEKEIWRFHKENRHERADLVVNTVLPSTNLGRPIDPVNQGYTSTSGFIPLLCKGETIPMHPFFPRQYYVHVQDTGRLHVAAAILSTVKDERIFAFAGRFSWDRVLSLLREAQPTKTFPDDFSGGDDPHEIQRRDKAENLLRVLGRPGWTSLEESVTDNIRDL</sequence>
<dbReference type="Proteomes" id="UP000830768">
    <property type="component" value="Chromosome 5"/>
</dbReference>
<dbReference type="EMBL" id="CP090034">
    <property type="protein sequence ID" value="UPK95297.1"/>
    <property type="molecule type" value="Genomic_DNA"/>
</dbReference>
<evidence type="ECO:0000313" key="1">
    <source>
        <dbReference type="EMBL" id="UPK95297.1"/>
    </source>
</evidence>
<name>A0ACD3Z261_FUSSC</name>
<keyword evidence="2" id="KW-1185">Reference proteome</keyword>
<reference evidence="1" key="1">
    <citation type="submission" date="2021-11" db="EMBL/GenBank/DDBJ databases">
        <title>Fusarium solani-melongenae Genome sequencing and assembly.</title>
        <authorList>
            <person name="Xie S."/>
            <person name="Huang L."/>
            <person name="Zhang X."/>
        </authorList>
    </citation>
    <scope>NUCLEOTIDE SEQUENCE</scope>
    <source>
        <strain evidence="1">CRI 24-3</strain>
    </source>
</reference>
<proteinExistence type="predicted"/>
<protein>
    <submittedName>
        <fullName evidence="1">Uncharacterized protein</fullName>
    </submittedName>
</protein>
<gene>
    <name evidence="1" type="ORF">LCI18_006232</name>
</gene>
<accession>A0ACD3Z261</accession>